<keyword evidence="1 6" id="KW-0645">Protease</keyword>
<comment type="similarity">
    <text evidence="6">Belongs to the peptidase M48 family.</text>
</comment>
<evidence type="ECO:0000256" key="4">
    <source>
        <dbReference type="ARBA" id="ARBA00022833"/>
    </source>
</evidence>
<dbReference type="PROSITE" id="PS50106">
    <property type="entry name" value="PDZ"/>
    <property type="match status" value="1"/>
</dbReference>
<feature type="domain" description="PDZ" evidence="7">
    <location>
        <begin position="107"/>
        <end position="138"/>
    </location>
</feature>
<name>A0A2D2AT19_9CAUL</name>
<dbReference type="InterPro" id="IPR036034">
    <property type="entry name" value="PDZ_sf"/>
</dbReference>
<dbReference type="AlphaFoldDB" id="A0A2D2AT19"/>
<dbReference type="InterPro" id="IPR051156">
    <property type="entry name" value="Mito/Outer_Membr_Metalloprot"/>
</dbReference>
<evidence type="ECO:0000259" key="7">
    <source>
        <dbReference type="PROSITE" id="PS50106"/>
    </source>
</evidence>
<dbReference type="PROSITE" id="PS51257">
    <property type="entry name" value="PROKAR_LIPOPROTEIN"/>
    <property type="match status" value="1"/>
</dbReference>
<evidence type="ECO:0000256" key="2">
    <source>
        <dbReference type="ARBA" id="ARBA00022723"/>
    </source>
</evidence>
<dbReference type="CDD" id="cd07342">
    <property type="entry name" value="M48C_Oma1_like"/>
    <property type="match status" value="1"/>
</dbReference>
<evidence type="ECO:0000256" key="6">
    <source>
        <dbReference type="RuleBase" id="RU003983"/>
    </source>
</evidence>
<dbReference type="PANTHER" id="PTHR22726:SF1">
    <property type="entry name" value="METALLOENDOPEPTIDASE OMA1, MITOCHONDRIAL"/>
    <property type="match status" value="1"/>
</dbReference>
<dbReference type="SUPFAM" id="SSF50156">
    <property type="entry name" value="PDZ domain-like"/>
    <property type="match status" value="1"/>
</dbReference>
<dbReference type="PANTHER" id="PTHR22726">
    <property type="entry name" value="METALLOENDOPEPTIDASE OMA1"/>
    <property type="match status" value="1"/>
</dbReference>
<dbReference type="RefSeq" id="WP_099620406.1">
    <property type="nucleotide sequence ID" value="NZ_CP024201.1"/>
</dbReference>
<evidence type="ECO:0000313" key="9">
    <source>
        <dbReference type="Proteomes" id="UP000228945"/>
    </source>
</evidence>
<dbReference type="Proteomes" id="UP000228945">
    <property type="component" value="Chromosome"/>
</dbReference>
<evidence type="ECO:0000256" key="5">
    <source>
        <dbReference type="ARBA" id="ARBA00023049"/>
    </source>
</evidence>
<accession>A0A2D2AT19</accession>
<evidence type="ECO:0000256" key="3">
    <source>
        <dbReference type="ARBA" id="ARBA00022801"/>
    </source>
</evidence>
<keyword evidence="5 6" id="KW-0482">Metalloprotease</keyword>
<organism evidence="8 9">
    <name type="scientific">Caulobacter mirabilis</name>
    <dbReference type="NCBI Taxonomy" id="69666"/>
    <lineage>
        <taxon>Bacteria</taxon>
        <taxon>Pseudomonadati</taxon>
        <taxon>Pseudomonadota</taxon>
        <taxon>Alphaproteobacteria</taxon>
        <taxon>Caulobacterales</taxon>
        <taxon>Caulobacteraceae</taxon>
        <taxon>Caulobacter</taxon>
    </lineage>
</organism>
<keyword evidence="2" id="KW-0479">Metal-binding</keyword>
<evidence type="ECO:0000256" key="1">
    <source>
        <dbReference type="ARBA" id="ARBA00022670"/>
    </source>
</evidence>
<dbReference type="InterPro" id="IPR001478">
    <property type="entry name" value="PDZ"/>
</dbReference>
<keyword evidence="3 6" id="KW-0378">Hydrolase</keyword>
<dbReference type="GO" id="GO:0004222">
    <property type="term" value="F:metalloendopeptidase activity"/>
    <property type="evidence" value="ECO:0007669"/>
    <property type="project" value="InterPro"/>
</dbReference>
<dbReference type="OrthoDB" id="9810445at2"/>
<dbReference type="Pfam" id="PF17820">
    <property type="entry name" value="PDZ_6"/>
    <property type="match status" value="1"/>
</dbReference>
<keyword evidence="9" id="KW-1185">Reference proteome</keyword>
<dbReference type="InterPro" id="IPR001915">
    <property type="entry name" value="Peptidase_M48"/>
</dbReference>
<dbReference type="GO" id="GO:0016020">
    <property type="term" value="C:membrane"/>
    <property type="evidence" value="ECO:0007669"/>
    <property type="project" value="TreeGrafter"/>
</dbReference>
<comment type="cofactor">
    <cofactor evidence="6">
        <name>Zn(2+)</name>
        <dbReference type="ChEBI" id="CHEBI:29105"/>
    </cofactor>
    <text evidence="6">Binds 1 zinc ion per subunit.</text>
</comment>
<dbReference type="InterPro" id="IPR041489">
    <property type="entry name" value="PDZ_6"/>
</dbReference>
<proteinExistence type="inferred from homology"/>
<dbReference type="KEGG" id="cmb:CSW64_01345"/>
<dbReference type="Gene3D" id="2.30.42.10">
    <property type="match status" value="1"/>
</dbReference>
<dbReference type="GO" id="GO:0046872">
    <property type="term" value="F:metal ion binding"/>
    <property type="evidence" value="ECO:0007669"/>
    <property type="project" value="UniProtKB-KW"/>
</dbReference>
<evidence type="ECO:0000313" key="8">
    <source>
        <dbReference type="EMBL" id="ATQ41149.1"/>
    </source>
</evidence>
<sequence>MKKAPILLFLATLAGCSSIEPVVALPRADAESLRREDEFQQEASLERLRQQDARVLAVSYRINTANADLCEDKAALGGLALHHALQYGAASRATASRYFKLDGFPSVLAVAPGGAADKAGVRMGDTLLQVDGVSFNDAGARIADSKVTYDETLRAKELLDKALSDGAATLTVRRDGQTLTLQLQPVTGCAYEAQLIPSEDVSAWADGQRVFITTAFVRYAAADDQLAVVLGHELGHNVLKHRTRIKDGGPAGAILGNMGTAPGGLITLEREADYVGLYLMARAGYDYSQARDFWRQYGADYGRSRYSTWTHPGSLERAMNIGAAADEIKAKRERGEPLLPTRPQASGK</sequence>
<dbReference type="Pfam" id="PF01435">
    <property type="entry name" value="Peptidase_M48"/>
    <property type="match status" value="1"/>
</dbReference>
<reference evidence="8 9" key="1">
    <citation type="submission" date="2017-10" db="EMBL/GenBank/DDBJ databases">
        <title>Genome sequence of Caulobacter mirabilis FWC38.</title>
        <authorList>
            <person name="Fiebig A."/>
            <person name="Crosson S."/>
        </authorList>
    </citation>
    <scope>NUCLEOTIDE SEQUENCE [LARGE SCALE GENOMIC DNA]</scope>
    <source>
        <strain evidence="8 9">FWC 38</strain>
    </source>
</reference>
<dbReference type="GO" id="GO:0051603">
    <property type="term" value="P:proteolysis involved in protein catabolic process"/>
    <property type="evidence" value="ECO:0007669"/>
    <property type="project" value="TreeGrafter"/>
</dbReference>
<dbReference type="EMBL" id="CP024201">
    <property type="protein sequence ID" value="ATQ41149.1"/>
    <property type="molecule type" value="Genomic_DNA"/>
</dbReference>
<keyword evidence="4 6" id="KW-0862">Zinc</keyword>
<protein>
    <recommendedName>
        <fullName evidence="7">PDZ domain-containing protein</fullName>
    </recommendedName>
</protein>
<gene>
    <name evidence="8" type="ORF">CSW64_01345</name>
</gene>